<evidence type="ECO:0000313" key="4">
    <source>
        <dbReference type="Proteomes" id="UP000239757"/>
    </source>
</evidence>
<accession>A0A2P5Y3V9</accession>
<reference evidence="3 4" key="1">
    <citation type="submission" date="2015-01" db="EMBL/GenBank/DDBJ databases">
        <title>Genome of allotetraploid Gossypium barbadense reveals genomic plasticity and fiber elongation in cotton evolution.</title>
        <authorList>
            <person name="Chen X."/>
            <person name="Liu X."/>
            <person name="Zhao B."/>
            <person name="Zheng H."/>
            <person name="Hu Y."/>
            <person name="Lu G."/>
            <person name="Yang C."/>
            <person name="Chen J."/>
            <person name="Shan C."/>
            <person name="Zhang L."/>
            <person name="Zhou Y."/>
            <person name="Wang L."/>
            <person name="Guo W."/>
            <person name="Bai Y."/>
            <person name="Ruan J."/>
            <person name="Shangguan X."/>
            <person name="Mao Y."/>
            <person name="Jiang J."/>
            <person name="Zhu Y."/>
            <person name="Lei J."/>
            <person name="Kang H."/>
            <person name="Chen S."/>
            <person name="He X."/>
            <person name="Wang R."/>
            <person name="Wang Y."/>
            <person name="Chen J."/>
            <person name="Wang L."/>
            <person name="Yu S."/>
            <person name="Wang B."/>
            <person name="Wei J."/>
            <person name="Song S."/>
            <person name="Lu X."/>
            <person name="Gao Z."/>
            <person name="Gu W."/>
            <person name="Deng X."/>
            <person name="Ma D."/>
            <person name="Wang S."/>
            <person name="Liang W."/>
            <person name="Fang L."/>
            <person name="Cai C."/>
            <person name="Zhu X."/>
            <person name="Zhou B."/>
            <person name="Zhang Y."/>
            <person name="Chen Z."/>
            <person name="Xu S."/>
            <person name="Zhu R."/>
            <person name="Wang S."/>
            <person name="Zhang T."/>
            <person name="Zhao G."/>
        </authorList>
    </citation>
    <scope>NUCLEOTIDE SEQUENCE [LARGE SCALE GENOMIC DNA]</scope>
    <source>
        <strain evidence="4">cv. Xinhai21</strain>
        <tissue evidence="3">Leaf</tissue>
    </source>
</reference>
<dbReference type="Proteomes" id="UP000239757">
    <property type="component" value="Unassembled WGS sequence"/>
</dbReference>
<sequence length="674" mass="76626">MLSKFISVSETSFQNTETALKNQQASIQGLETQIGQLSKLISERPQDDEGVVEPEPELRQETVVNKGQGEVDQNTNKSVNVEYKPRVPYPNVTMKDRSDEQFALLQMPNAMKFLKELLADKRKLDEASHVELNTEISLKEVHEPLSNNKELDEWRTHKPRTHDKPKLSQNELDTSPNQHKVGDKVLLDAADPYIVTTTLNEEIPFTVLNIFPFGTVEVSHPKFDTFKSSTSNLLTEYLNTGFPQRHGQAHGRAYGLAKIGARLSPNTGCDKTPQPCDTVVCPHTPKEHGRVRDVRRTQIQNLRIARENIGEHELVPWPYGPKSINTLHYSLSSSFKNPNPSHCNSRRPPCHARVPPPTSFLTLNLSPLAYTMSSLRGKKTVVHASKKRKGASSSMGPTTEIHHPLLQFPRGPQEELFQILWVRPLIAGRCIDWATVEQINPPARQLSVPEFGAALGLYTEEFKEENDLDTFSRHIHFSPSKCLHTLAPGAASYNPSHSKASVLPPSLRYLHAILAHTFTRRQEITCVVNTHDTYFLWCISHGHVINLAYFITLDPQHRGLRIIPHPHQPDFSTRHLEHAYHDDDREALRNLHSQYRLTQSTKEEAYEDIPNDAPHSTRTHRPSHHHPLVQFMRRLDMLTYPSASLDSSNSVFNELKTPPRKVLHDCHVHDHSYQ</sequence>
<keyword evidence="1" id="KW-0175">Coiled coil</keyword>
<feature type="compositionally biased region" description="Basic residues" evidence="2">
    <location>
        <begin position="380"/>
        <end position="390"/>
    </location>
</feature>
<protein>
    <submittedName>
        <fullName evidence="3">Uncharacterized protein</fullName>
    </submittedName>
</protein>
<evidence type="ECO:0000313" key="3">
    <source>
        <dbReference type="EMBL" id="PPS10237.1"/>
    </source>
</evidence>
<feature type="region of interest" description="Disordered" evidence="2">
    <location>
        <begin position="149"/>
        <end position="179"/>
    </location>
</feature>
<feature type="compositionally biased region" description="Polar residues" evidence="2">
    <location>
        <begin position="167"/>
        <end position="178"/>
    </location>
</feature>
<feature type="region of interest" description="Disordered" evidence="2">
    <location>
        <begin position="380"/>
        <end position="399"/>
    </location>
</feature>
<dbReference type="AlphaFoldDB" id="A0A2P5Y3V9"/>
<proteinExistence type="predicted"/>
<feature type="coiled-coil region" evidence="1">
    <location>
        <begin position="13"/>
        <end position="40"/>
    </location>
</feature>
<gene>
    <name evidence="3" type="ORF">GOBAR_AA10410</name>
</gene>
<evidence type="ECO:0000256" key="2">
    <source>
        <dbReference type="SAM" id="MobiDB-lite"/>
    </source>
</evidence>
<name>A0A2P5Y3V9_GOSBA</name>
<organism evidence="3 4">
    <name type="scientific">Gossypium barbadense</name>
    <name type="common">Sea Island cotton</name>
    <name type="synonym">Hibiscus barbadensis</name>
    <dbReference type="NCBI Taxonomy" id="3634"/>
    <lineage>
        <taxon>Eukaryota</taxon>
        <taxon>Viridiplantae</taxon>
        <taxon>Streptophyta</taxon>
        <taxon>Embryophyta</taxon>
        <taxon>Tracheophyta</taxon>
        <taxon>Spermatophyta</taxon>
        <taxon>Magnoliopsida</taxon>
        <taxon>eudicotyledons</taxon>
        <taxon>Gunneridae</taxon>
        <taxon>Pentapetalae</taxon>
        <taxon>rosids</taxon>
        <taxon>malvids</taxon>
        <taxon>Malvales</taxon>
        <taxon>Malvaceae</taxon>
        <taxon>Malvoideae</taxon>
        <taxon>Gossypium</taxon>
    </lineage>
</organism>
<feature type="compositionally biased region" description="Basic and acidic residues" evidence="2">
    <location>
        <begin position="149"/>
        <end position="166"/>
    </location>
</feature>
<dbReference type="EMBL" id="KZ663750">
    <property type="protein sequence ID" value="PPS10237.1"/>
    <property type="molecule type" value="Genomic_DNA"/>
</dbReference>
<evidence type="ECO:0000256" key="1">
    <source>
        <dbReference type="SAM" id="Coils"/>
    </source>
</evidence>